<comment type="caution">
    <text evidence="3">The sequence shown here is derived from an EMBL/GenBank/DDBJ whole genome shotgun (WGS) entry which is preliminary data.</text>
</comment>
<dbReference type="Pfam" id="PF20789">
    <property type="entry name" value="4HBT_3C"/>
    <property type="match status" value="1"/>
</dbReference>
<evidence type="ECO:0000313" key="3">
    <source>
        <dbReference type="EMBL" id="KSZ57390.1"/>
    </source>
</evidence>
<dbReference type="InterPro" id="IPR029069">
    <property type="entry name" value="HotDog_dom_sf"/>
</dbReference>
<dbReference type="Gene3D" id="2.40.160.210">
    <property type="entry name" value="Acyl-CoA thioesterase, double hotdog domain"/>
    <property type="match status" value="1"/>
</dbReference>
<dbReference type="Proteomes" id="UP000053060">
    <property type="component" value="Unassembled WGS sequence"/>
</dbReference>
<dbReference type="InterPro" id="IPR049450">
    <property type="entry name" value="ACOT8-like_C"/>
</dbReference>
<name>A0A0V9UHA8_9NOCA</name>
<dbReference type="PATRIC" id="fig|1441730.3.peg.3765"/>
<dbReference type="InterPro" id="IPR042171">
    <property type="entry name" value="Acyl-CoA_hotdog"/>
</dbReference>
<feature type="domain" description="Acyl-CoA thioesterase-like C-terminal" evidence="2">
    <location>
        <begin position="148"/>
        <end position="275"/>
    </location>
</feature>
<accession>A0A0V9UHA8</accession>
<evidence type="ECO:0000259" key="1">
    <source>
        <dbReference type="Pfam" id="PF13622"/>
    </source>
</evidence>
<evidence type="ECO:0000313" key="4">
    <source>
        <dbReference type="Proteomes" id="UP000053060"/>
    </source>
</evidence>
<dbReference type="EMBL" id="AZXY01000009">
    <property type="protein sequence ID" value="KSZ57390.1"/>
    <property type="molecule type" value="Genomic_DNA"/>
</dbReference>
<evidence type="ECO:0000259" key="2">
    <source>
        <dbReference type="Pfam" id="PF20789"/>
    </source>
</evidence>
<feature type="domain" description="Acyl-CoA thioesterase-like N-terminal HotDog" evidence="1">
    <location>
        <begin position="36"/>
        <end position="122"/>
    </location>
</feature>
<reference evidence="3 4" key="2">
    <citation type="journal article" date="2016" name="Genome Announc.">
        <title>Draft Genome Sequence of a Versatile Hydrocarbon-Degrading Bacterium, Rhodococcus pyridinivorans Strain KG-16, Collected from Oil Fields in India.</title>
        <authorList>
            <person name="Aggarwal R.K."/>
            <person name="Dawar C."/>
            <person name="Phanindranath R."/>
            <person name="Mutnuri L."/>
            <person name="Dayal A.M."/>
        </authorList>
    </citation>
    <scope>NUCLEOTIDE SEQUENCE [LARGE SCALE GENOMIC DNA]</scope>
    <source>
        <strain evidence="3 4">KG-16</strain>
    </source>
</reference>
<sequence length="279" mass="30312">MSDAAYYVPVPRPTTPTGPVDDVEIAVFRPTEHTVSTWGPHLQHGAPPSALLARAVERHRPRPDTRLSRLTVELLGPVPLTDLEVRTHIERPGRRIELVVAELWATAPDGTDRAVARGTGWRLETVDLPQVARTSETPLPAPGHVEASAPHPAWKGGYIGTVDWRIIVPFGAPGLSSAWMRSQIALVEGETPSGLDRLMSVADVANGVGSKLDAREYTFLNTELTVHLFRAPEFREQDWVGIAAEMSVGPDGIGMTAGLLYDETGALGRITQNVQVRPR</sequence>
<reference evidence="4" key="1">
    <citation type="submission" date="2015-01" db="EMBL/GenBank/DDBJ databases">
        <title>Draft genome sequence of Rhodococcus pyridinivorans strain KG-16, a hydrocarbon-degrading bacterium.</title>
        <authorList>
            <person name="Aggarwal R.K."/>
            <person name="Dawar C."/>
        </authorList>
    </citation>
    <scope>NUCLEOTIDE SEQUENCE [LARGE SCALE GENOMIC DNA]</scope>
    <source>
        <strain evidence="4">KG-16</strain>
    </source>
</reference>
<dbReference type="AlphaFoldDB" id="A0A0V9UHA8"/>
<organism evidence="3 4">
    <name type="scientific">Rhodococcus pyridinivorans KG-16</name>
    <dbReference type="NCBI Taxonomy" id="1441730"/>
    <lineage>
        <taxon>Bacteria</taxon>
        <taxon>Bacillati</taxon>
        <taxon>Actinomycetota</taxon>
        <taxon>Actinomycetes</taxon>
        <taxon>Mycobacteriales</taxon>
        <taxon>Nocardiaceae</taxon>
        <taxon>Rhodococcus</taxon>
    </lineage>
</organism>
<gene>
    <name evidence="3" type="ORF">Z045_18070</name>
</gene>
<dbReference type="Pfam" id="PF13622">
    <property type="entry name" value="4HBT_3"/>
    <property type="match status" value="1"/>
</dbReference>
<dbReference type="RefSeq" id="WP_060653077.1">
    <property type="nucleotide sequence ID" value="NZ_AZXY01000009.1"/>
</dbReference>
<proteinExistence type="predicted"/>
<protein>
    <submittedName>
        <fullName evidence="3">Thioesterase</fullName>
    </submittedName>
</protein>
<dbReference type="InterPro" id="IPR049449">
    <property type="entry name" value="TesB_ACOT8-like_N"/>
</dbReference>
<dbReference type="SUPFAM" id="SSF54637">
    <property type="entry name" value="Thioesterase/thiol ester dehydrase-isomerase"/>
    <property type="match status" value="1"/>
</dbReference>